<evidence type="ECO:0000313" key="2">
    <source>
        <dbReference type="EMBL" id="KTG28671.1"/>
    </source>
</evidence>
<organism evidence="2 3">
    <name type="scientific">Haloferax profundi</name>
    <dbReference type="NCBI Taxonomy" id="1544718"/>
    <lineage>
        <taxon>Archaea</taxon>
        <taxon>Methanobacteriati</taxon>
        <taxon>Methanobacteriota</taxon>
        <taxon>Stenosarchaea group</taxon>
        <taxon>Halobacteria</taxon>
        <taxon>Halobacteriales</taxon>
        <taxon>Haloferacaceae</taxon>
        <taxon>Haloferax</taxon>
    </lineage>
</organism>
<dbReference type="SMART" id="SM00966">
    <property type="entry name" value="SpoVT_AbrB"/>
    <property type="match status" value="1"/>
</dbReference>
<evidence type="ECO:0000259" key="1">
    <source>
        <dbReference type="PROSITE" id="PS51740"/>
    </source>
</evidence>
<dbReference type="InterPro" id="IPR037914">
    <property type="entry name" value="SpoVT-AbrB_sf"/>
</dbReference>
<protein>
    <recommendedName>
        <fullName evidence="1">SpoVT-AbrB domain-containing protein</fullName>
    </recommendedName>
</protein>
<dbReference type="GO" id="GO:0003677">
    <property type="term" value="F:DNA binding"/>
    <property type="evidence" value="ECO:0007669"/>
    <property type="project" value="InterPro"/>
</dbReference>
<accession>A0A0W1SQV0</accession>
<gene>
    <name evidence="2" type="ORF">AUR66_11515</name>
</gene>
<feature type="domain" description="SpoVT-AbrB" evidence="1">
    <location>
        <begin position="10"/>
        <end position="55"/>
    </location>
</feature>
<name>A0A0W1SQV0_9EURY</name>
<dbReference type="Proteomes" id="UP000053157">
    <property type="component" value="Unassembled WGS sequence"/>
</dbReference>
<reference evidence="2 3" key="1">
    <citation type="submission" date="2015-12" db="EMBL/GenBank/DDBJ databases">
        <title>Haloferax profundi sp. nov. isolated from the Discovery deep brine-seawater interface in the Red Sea.</title>
        <authorList>
            <person name="Zhang G."/>
            <person name="Stingl U."/>
            <person name="Rashid M."/>
        </authorList>
    </citation>
    <scope>NUCLEOTIDE SEQUENCE [LARGE SCALE GENOMIC DNA]</scope>
    <source>
        <strain evidence="2 3">SB29</strain>
    </source>
</reference>
<dbReference type="PROSITE" id="PS51740">
    <property type="entry name" value="SPOVT_ABRB"/>
    <property type="match status" value="1"/>
</dbReference>
<dbReference type="PANTHER" id="PTHR34860">
    <property type="entry name" value="REPRESSOR-LIKE PROTEIN SSO7C3"/>
    <property type="match status" value="1"/>
</dbReference>
<proteinExistence type="predicted"/>
<evidence type="ECO:0000313" key="3">
    <source>
        <dbReference type="Proteomes" id="UP000053157"/>
    </source>
</evidence>
<dbReference type="NCBIfam" id="TIGR01439">
    <property type="entry name" value="lp_hng_hel_AbrB"/>
    <property type="match status" value="1"/>
</dbReference>
<dbReference type="EMBL" id="LOPV01000120">
    <property type="protein sequence ID" value="KTG28671.1"/>
    <property type="molecule type" value="Genomic_DNA"/>
</dbReference>
<sequence>MTMSILALIGGMVKVDSEGRITIPKELRECLGLVPGTTVEIRLEDDKMVIELEDDPERILERMDELIEEVANNRQDTKAFGKHDPLLMDFREKIREQAQKSDSEEENK</sequence>
<dbReference type="PANTHER" id="PTHR34860:SF6">
    <property type="entry name" value="REPRESSOR-LIKE PROTEIN SSO7C3"/>
    <property type="match status" value="1"/>
</dbReference>
<dbReference type="Gene3D" id="2.10.260.10">
    <property type="match status" value="1"/>
</dbReference>
<dbReference type="SUPFAM" id="SSF89447">
    <property type="entry name" value="AbrB/MazE/MraZ-like"/>
    <property type="match status" value="1"/>
</dbReference>
<dbReference type="InterPro" id="IPR007159">
    <property type="entry name" value="SpoVT-AbrB_dom"/>
</dbReference>
<keyword evidence="3" id="KW-1185">Reference proteome</keyword>
<dbReference type="InterPro" id="IPR052975">
    <property type="entry name" value="Repressor-like_regulatory"/>
</dbReference>
<dbReference type="Pfam" id="PF04014">
    <property type="entry name" value="MazE_antitoxin"/>
    <property type="match status" value="1"/>
</dbReference>
<comment type="caution">
    <text evidence="2">The sequence shown here is derived from an EMBL/GenBank/DDBJ whole genome shotgun (WGS) entry which is preliminary data.</text>
</comment>
<dbReference type="AlphaFoldDB" id="A0A0W1SQV0"/>